<dbReference type="EMBL" id="LSRX01005408">
    <property type="protein sequence ID" value="OLP73470.1"/>
    <property type="molecule type" value="Genomic_DNA"/>
</dbReference>
<reference evidence="1 2" key="1">
    <citation type="submission" date="2016-02" db="EMBL/GenBank/DDBJ databases">
        <title>Genome analysis of coral dinoflagellate symbionts highlights evolutionary adaptations to a symbiotic lifestyle.</title>
        <authorList>
            <person name="Aranda M."/>
            <person name="Li Y."/>
            <person name="Liew Y.J."/>
            <person name="Baumgarten S."/>
            <person name="Simakov O."/>
            <person name="Wilson M."/>
            <person name="Piel J."/>
            <person name="Ashoor H."/>
            <person name="Bougouffa S."/>
            <person name="Bajic V.B."/>
            <person name="Ryu T."/>
            <person name="Ravasi T."/>
            <person name="Bayer T."/>
            <person name="Micklem G."/>
            <person name="Kim H."/>
            <person name="Bhak J."/>
            <person name="Lajeunesse T.C."/>
            <person name="Voolstra C.R."/>
        </authorList>
    </citation>
    <scope>NUCLEOTIDE SEQUENCE [LARGE SCALE GENOMIC DNA]</scope>
    <source>
        <strain evidence="1 2">CCMP2467</strain>
    </source>
</reference>
<evidence type="ECO:0000313" key="1">
    <source>
        <dbReference type="EMBL" id="OLP73470.1"/>
    </source>
</evidence>
<accession>A0A1Q9BS89</accession>
<organism evidence="1 2">
    <name type="scientific">Symbiodinium microadriaticum</name>
    <name type="common">Dinoflagellate</name>
    <name type="synonym">Zooxanthella microadriatica</name>
    <dbReference type="NCBI Taxonomy" id="2951"/>
    <lineage>
        <taxon>Eukaryota</taxon>
        <taxon>Sar</taxon>
        <taxon>Alveolata</taxon>
        <taxon>Dinophyceae</taxon>
        <taxon>Suessiales</taxon>
        <taxon>Symbiodiniaceae</taxon>
        <taxon>Symbiodinium</taxon>
    </lineage>
</organism>
<dbReference type="AlphaFoldDB" id="A0A1Q9BS89"/>
<dbReference type="Proteomes" id="UP000186817">
    <property type="component" value="Unassembled WGS sequence"/>
</dbReference>
<feature type="non-terminal residue" evidence="1">
    <location>
        <position position="1"/>
    </location>
</feature>
<proteinExistence type="predicted"/>
<keyword evidence="2" id="KW-1185">Reference proteome</keyword>
<protein>
    <submittedName>
        <fullName evidence="1">Uncharacterized protein</fullName>
    </submittedName>
</protein>
<comment type="caution">
    <text evidence="1">The sequence shown here is derived from an EMBL/GenBank/DDBJ whole genome shotgun (WGS) entry which is preliminary data.</text>
</comment>
<gene>
    <name evidence="1" type="ORF">AK812_SmicGene47281</name>
</gene>
<feature type="non-terminal residue" evidence="1">
    <location>
        <position position="45"/>
    </location>
</feature>
<name>A0A1Q9BS89_SYMMI</name>
<evidence type="ECO:0000313" key="2">
    <source>
        <dbReference type="Proteomes" id="UP000186817"/>
    </source>
</evidence>
<sequence>VLLIIFGQILFLSLFLSMLLSKFDEVQELSLALTLNVSWGVKGVQ</sequence>